<reference evidence="6 7" key="1">
    <citation type="submission" date="2015-02" db="EMBL/GenBank/DDBJ databases">
        <title>Complete genome sequence of Kangiella geojedonensis strain YCS-5T.</title>
        <authorList>
            <person name="Kim K.M."/>
        </authorList>
    </citation>
    <scope>NUCLEOTIDE SEQUENCE [LARGE SCALE GENOMIC DNA]</scope>
    <source>
        <strain evidence="6 7">YCS-5</strain>
    </source>
</reference>
<sequence length="184" mass="21100">MKFLKGRQILWLLVPAAFVVAFLWDGSVQRKPDFVLADNNPDYYLVNTSTLEFNVDGQRVRQFTSDKTSHFKDIMQTRMENPEFKMMTPEQNWEVSAQKALSNELSEQLELEGDVKITMNTKDPNPEMTLSMPTLKVDFTTQTAFTDSKVELNNTIFRQTAKGMSADLKANTIEFKSQVVSEEL</sequence>
<dbReference type="Proteomes" id="UP000034071">
    <property type="component" value="Chromosome"/>
</dbReference>
<dbReference type="HOGENOM" id="CLU_1466352_0_0_6"/>
<dbReference type="InterPro" id="IPR052363">
    <property type="entry name" value="LPS_export_LptC"/>
</dbReference>
<dbReference type="GO" id="GO:0017089">
    <property type="term" value="F:glycolipid transfer activity"/>
    <property type="evidence" value="ECO:0007669"/>
    <property type="project" value="TreeGrafter"/>
</dbReference>
<dbReference type="EMBL" id="CP010975">
    <property type="protein sequence ID" value="AKE52680.1"/>
    <property type="molecule type" value="Genomic_DNA"/>
</dbReference>
<accession>A0A0F6TRF4</accession>
<evidence type="ECO:0008006" key="8">
    <source>
        <dbReference type="Google" id="ProtNLM"/>
    </source>
</evidence>
<dbReference type="InterPro" id="IPR026265">
    <property type="entry name" value="LptC"/>
</dbReference>
<dbReference type="Pfam" id="PF06835">
    <property type="entry name" value="LptC"/>
    <property type="match status" value="1"/>
</dbReference>
<keyword evidence="5" id="KW-0472">Membrane</keyword>
<evidence type="ECO:0000256" key="2">
    <source>
        <dbReference type="ARBA" id="ARBA00022519"/>
    </source>
</evidence>
<proteinExistence type="predicted"/>
<dbReference type="GO" id="GO:0030288">
    <property type="term" value="C:outer membrane-bounded periplasmic space"/>
    <property type="evidence" value="ECO:0007669"/>
    <property type="project" value="TreeGrafter"/>
</dbReference>
<dbReference type="NCBIfam" id="TIGR04409">
    <property type="entry name" value="LptC_YrbK"/>
    <property type="match status" value="1"/>
</dbReference>
<evidence type="ECO:0000256" key="3">
    <source>
        <dbReference type="ARBA" id="ARBA00022692"/>
    </source>
</evidence>
<evidence type="ECO:0000256" key="5">
    <source>
        <dbReference type="ARBA" id="ARBA00023136"/>
    </source>
</evidence>
<dbReference type="AlphaFoldDB" id="A0A0F6TRF4"/>
<dbReference type="RefSeq" id="WP_046561722.1">
    <property type="nucleotide sequence ID" value="NZ_CP010975.1"/>
</dbReference>
<dbReference type="GO" id="GO:0005886">
    <property type="term" value="C:plasma membrane"/>
    <property type="evidence" value="ECO:0007669"/>
    <property type="project" value="InterPro"/>
</dbReference>
<keyword evidence="3" id="KW-0812">Transmembrane</keyword>
<dbReference type="STRING" id="914150.TQ33_1739"/>
<organism evidence="6 7">
    <name type="scientific">Kangiella geojedonensis</name>
    <dbReference type="NCBI Taxonomy" id="914150"/>
    <lineage>
        <taxon>Bacteria</taxon>
        <taxon>Pseudomonadati</taxon>
        <taxon>Pseudomonadota</taxon>
        <taxon>Gammaproteobacteria</taxon>
        <taxon>Kangiellales</taxon>
        <taxon>Kangiellaceae</taxon>
        <taxon>Kangiella</taxon>
    </lineage>
</organism>
<keyword evidence="7" id="KW-1185">Reference proteome</keyword>
<dbReference type="PANTHER" id="PTHR37481:SF1">
    <property type="entry name" value="LIPOPOLYSACCHARIDE EXPORT SYSTEM PROTEIN LPTC"/>
    <property type="match status" value="1"/>
</dbReference>
<protein>
    <recommendedName>
        <fullName evidence="8">Lipopolysaccharide export system protein LptC</fullName>
    </recommendedName>
</protein>
<dbReference type="PANTHER" id="PTHR37481">
    <property type="entry name" value="LIPOPOLYSACCHARIDE EXPORT SYSTEM PROTEIN LPTC"/>
    <property type="match status" value="1"/>
</dbReference>
<keyword evidence="4" id="KW-1133">Transmembrane helix</keyword>
<dbReference type="KEGG" id="kge:TQ33_1739"/>
<gene>
    <name evidence="6" type="ORF">TQ33_1739</name>
</gene>
<evidence type="ECO:0000256" key="1">
    <source>
        <dbReference type="ARBA" id="ARBA00022475"/>
    </source>
</evidence>
<keyword evidence="1" id="KW-1003">Cell membrane</keyword>
<evidence type="ECO:0000313" key="6">
    <source>
        <dbReference type="EMBL" id="AKE52680.1"/>
    </source>
</evidence>
<evidence type="ECO:0000313" key="7">
    <source>
        <dbReference type="Proteomes" id="UP000034071"/>
    </source>
</evidence>
<dbReference type="OrthoDB" id="6193381at2"/>
<dbReference type="Gene3D" id="2.60.450.10">
    <property type="entry name" value="Lipopolysaccharide (LPS) transport protein A like domain"/>
    <property type="match status" value="1"/>
</dbReference>
<dbReference type="GO" id="GO:0015221">
    <property type="term" value="F:lipopolysaccharide transmembrane transporter activity"/>
    <property type="evidence" value="ECO:0007669"/>
    <property type="project" value="InterPro"/>
</dbReference>
<dbReference type="InterPro" id="IPR010664">
    <property type="entry name" value="LipoPS_assembly_LptC-rel"/>
</dbReference>
<keyword evidence="2" id="KW-0997">Cell inner membrane</keyword>
<name>A0A0F6TRF4_9GAMM</name>
<evidence type="ECO:0000256" key="4">
    <source>
        <dbReference type="ARBA" id="ARBA00022989"/>
    </source>
</evidence>